<evidence type="ECO:0000313" key="11">
    <source>
        <dbReference type="EMBL" id="OZC11021.1"/>
    </source>
</evidence>
<evidence type="ECO:0000256" key="7">
    <source>
        <dbReference type="ARBA" id="ARBA00023146"/>
    </source>
</evidence>
<dbReference type="Proteomes" id="UP000242913">
    <property type="component" value="Unassembled WGS sequence"/>
</dbReference>
<dbReference type="GO" id="GO:0004831">
    <property type="term" value="F:tyrosine-tRNA ligase activity"/>
    <property type="evidence" value="ECO:0007669"/>
    <property type="project" value="UniProtKB-EC"/>
</dbReference>
<evidence type="ECO:0000256" key="3">
    <source>
        <dbReference type="ARBA" id="ARBA00022598"/>
    </source>
</evidence>
<keyword evidence="5" id="KW-0067">ATP-binding</keyword>
<dbReference type="FunFam" id="1.10.240.10:FF:000001">
    <property type="entry name" value="Tyrosine--tRNA ligase"/>
    <property type="match status" value="1"/>
</dbReference>
<protein>
    <recommendedName>
        <fullName evidence="2">tyrosine--tRNA ligase</fullName>
        <ecNumber evidence="2">6.1.1.1</ecNumber>
    </recommendedName>
    <alternativeName>
        <fullName evidence="8">Tyrosyl-tRNA synthetase</fullName>
    </alternativeName>
</protein>
<dbReference type="NCBIfam" id="TIGR00234">
    <property type="entry name" value="tyrS"/>
    <property type="match status" value="1"/>
</dbReference>
<dbReference type="InterPro" id="IPR023128">
    <property type="entry name" value="Prot_N_Gln_amidohydro_ab_roll"/>
</dbReference>
<dbReference type="GO" id="GO:0005829">
    <property type="term" value="C:cytosol"/>
    <property type="evidence" value="ECO:0007669"/>
    <property type="project" value="TreeGrafter"/>
</dbReference>
<evidence type="ECO:0000313" key="12">
    <source>
        <dbReference type="Proteomes" id="UP000242913"/>
    </source>
</evidence>
<dbReference type="EMBL" id="KZ269982">
    <property type="protein sequence ID" value="OZC11021.1"/>
    <property type="molecule type" value="Genomic_DNA"/>
</dbReference>
<organism evidence="11 12">
    <name type="scientific">Onchocerca flexuosa</name>
    <dbReference type="NCBI Taxonomy" id="387005"/>
    <lineage>
        <taxon>Eukaryota</taxon>
        <taxon>Metazoa</taxon>
        <taxon>Ecdysozoa</taxon>
        <taxon>Nematoda</taxon>
        <taxon>Chromadorea</taxon>
        <taxon>Rhabditida</taxon>
        <taxon>Spirurina</taxon>
        <taxon>Spiruromorpha</taxon>
        <taxon>Filarioidea</taxon>
        <taxon>Onchocercidae</taxon>
        <taxon>Onchocerca</taxon>
    </lineage>
</organism>
<dbReference type="CDD" id="cd00805">
    <property type="entry name" value="TyrRS_core"/>
    <property type="match status" value="1"/>
</dbReference>
<dbReference type="EC" id="6.1.1.1" evidence="2"/>
<dbReference type="InterPro" id="IPR014729">
    <property type="entry name" value="Rossmann-like_a/b/a_fold"/>
</dbReference>
<reference evidence="11 12" key="1">
    <citation type="submission" date="2015-12" db="EMBL/GenBank/DDBJ databases">
        <title>Draft genome of the nematode, Onchocerca flexuosa.</title>
        <authorList>
            <person name="Mitreva M."/>
        </authorList>
    </citation>
    <scope>NUCLEOTIDE SEQUENCE [LARGE SCALE GENOMIC DNA]</scope>
    <source>
        <strain evidence="11">Red Deer</strain>
    </source>
</reference>
<evidence type="ECO:0000256" key="1">
    <source>
        <dbReference type="ARBA" id="ARBA00003923"/>
    </source>
</evidence>
<dbReference type="GO" id="GO:0006437">
    <property type="term" value="P:tyrosyl-tRNA aminoacylation"/>
    <property type="evidence" value="ECO:0007669"/>
    <property type="project" value="InterPro"/>
</dbReference>
<keyword evidence="4" id="KW-0547">Nucleotide-binding</keyword>
<evidence type="ECO:0000256" key="6">
    <source>
        <dbReference type="ARBA" id="ARBA00022917"/>
    </source>
</evidence>
<dbReference type="PROSITE" id="PS00178">
    <property type="entry name" value="AA_TRNA_LIGASE_I"/>
    <property type="match status" value="1"/>
</dbReference>
<comment type="catalytic activity">
    <reaction evidence="9">
        <text>tRNA(Tyr) + L-tyrosine + ATP = L-tyrosyl-tRNA(Tyr) + AMP + diphosphate + H(+)</text>
        <dbReference type="Rhea" id="RHEA:10220"/>
        <dbReference type="Rhea" id="RHEA-COMP:9706"/>
        <dbReference type="Rhea" id="RHEA-COMP:9707"/>
        <dbReference type="ChEBI" id="CHEBI:15378"/>
        <dbReference type="ChEBI" id="CHEBI:30616"/>
        <dbReference type="ChEBI" id="CHEBI:33019"/>
        <dbReference type="ChEBI" id="CHEBI:58315"/>
        <dbReference type="ChEBI" id="CHEBI:78442"/>
        <dbReference type="ChEBI" id="CHEBI:78536"/>
        <dbReference type="ChEBI" id="CHEBI:456215"/>
        <dbReference type="EC" id="6.1.1.1"/>
    </reaction>
</comment>
<dbReference type="Pfam" id="PF00579">
    <property type="entry name" value="tRNA-synt_1b"/>
    <property type="match status" value="1"/>
</dbReference>
<dbReference type="InterPro" id="IPR002307">
    <property type="entry name" value="Tyr-tRNA-ligase"/>
</dbReference>
<feature type="domain" description="Protein N-terminal glutamine amidohydrolase alpha beta roll" evidence="10">
    <location>
        <begin position="45"/>
        <end position="190"/>
    </location>
</feature>
<accession>A0A238C0P5</accession>
<dbReference type="Gene3D" id="1.10.240.10">
    <property type="entry name" value="Tyrosyl-Transfer RNA Synthetase"/>
    <property type="match status" value="1"/>
</dbReference>
<dbReference type="GO" id="GO:0005739">
    <property type="term" value="C:mitochondrion"/>
    <property type="evidence" value="ECO:0007669"/>
    <property type="project" value="TreeGrafter"/>
</dbReference>
<evidence type="ECO:0000256" key="5">
    <source>
        <dbReference type="ARBA" id="ARBA00022840"/>
    </source>
</evidence>
<keyword evidence="12" id="KW-1185">Reference proteome</keyword>
<comment type="function">
    <text evidence="1">Mediates the side-chain deamidation of N-terminal glutamine residues to glutamate, an important step in N-end rule pathway of protein degradation. Conversion of the resulting N-terminal glutamine to glutamate renders the protein susceptible to arginylation, polyubiquitination and degradation as specified by the N-end rule. Does not act on substrates with internal or C-terminal glutamine and does not act on non-glutamine residues in any position.</text>
</comment>
<dbReference type="InterPro" id="IPR037132">
    <property type="entry name" value="N_Gln_amidohydro_ab_roll_sf"/>
</dbReference>
<dbReference type="OrthoDB" id="337870at2759"/>
<dbReference type="PANTHER" id="PTHR11766:SF0">
    <property type="entry name" value="TYROSINE--TRNA LIGASE, MITOCHONDRIAL"/>
    <property type="match status" value="1"/>
</dbReference>
<evidence type="ECO:0000256" key="8">
    <source>
        <dbReference type="ARBA" id="ARBA00033323"/>
    </source>
</evidence>
<dbReference type="Gene3D" id="3.10.620.10">
    <property type="entry name" value="Protein N-terminal glutamine amidohydrolase, alpha beta roll"/>
    <property type="match status" value="1"/>
</dbReference>
<keyword evidence="6" id="KW-0648">Protein biosynthesis</keyword>
<dbReference type="Gene3D" id="3.40.50.620">
    <property type="entry name" value="HUPs"/>
    <property type="match status" value="2"/>
</dbReference>
<dbReference type="InterPro" id="IPR002305">
    <property type="entry name" value="aa-tRNA-synth_Ic"/>
</dbReference>
<dbReference type="PANTHER" id="PTHR11766">
    <property type="entry name" value="TYROSYL-TRNA SYNTHETASE"/>
    <property type="match status" value="1"/>
</dbReference>
<keyword evidence="3 11" id="KW-0436">Ligase</keyword>
<evidence type="ECO:0000256" key="9">
    <source>
        <dbReference type="ARBA" id="ARBA00048248"/>
    </source>
</evidence>
<dbReference type="Pfam" id="PF09764">
    <property type="entry name" value="Nt_Gln_amidase"/>
    <property type="match status" value="1"/>
</dbReference>
<dbReference type="InterPro" id="IPR024088">
    <property type="entry name" value="Tyr-tRNA-ligase_bac-type"/>
</dbReference>
<evidence type="ECO:0000259" key="10">
    <source>
        <dbReference type="Pfam" id="PF09764"/>
    </source>
</evidence>
<proteinExistence type="predicted"/>
<dbReference type="SUPFAM" id="SSF52374">
    <property type="entry name" value="Nucleotidylyl transferase"/>
    <property type="match status" value="1"/>
</dbReference>
<evidence type="ECO:0000256" key="4">
    <source>
        <dbReference type="ARBA" id="ARBA00022741"/>
    </source>
</evidence>
<sequence>MDFQASVKTVEFNDTGGNINRIRLKIMSCCEKKGCLILSKCKCDYTPMYCEENIWKLCNKISASLEELNCCSVVFISNKNRMVPLWKQRAAAVGRDHVIWDYHVIMLYSKWGSVLIYDFDTTLTFPCDAEIYWIETFRPELNLDANYRRCFRVISSSDYLQHFSSDRSHMLETDGNYKAPLPSWPAIHDPGFKLITLLLLKLNSEMAISFCYLFLVGRFEFRRAFTTSLPAKNIKQFCIDLAKRNLISSSHPSDLSSDDFKAVSTLPSVVYAGFDPTADSLHIGHLLVLTNLFRAILHGCHAIALIGGATAHVGDPSGHITDRVIVPDHEIDQNVKKISLQLMNLFNNFTEDNVQLNKHFSIVNNSDWHLKARKFSKITEYSIYFYIIDDVFISQCKIWSVEEYMSSIQFLEVCRDFRLGDMLRLRMVKSRMRDGSGLSCTEFLYQIFQSYDWYRLSHDYNCYFQIGGNDQLGHFDAGYDYIKKKTGKLSASICLPLLTDAQGKKLSKTSKEGSNIWLDERKTSPFTFYQYFRQKPDSAIVPLLRYFSLRTIEEIEEIEREHQANLGKWVAQEKLAEELTKSVYGSNGLEMAKKCSELLFRGSLSELRKMPVSFIEEQFGSASVQQLFRSSFSTMGELAERVHDGEGCSINKMKAGALKLNGIRYMDPDEVVDFDKICLDGKNITLVCWGKRKYHLIRWID</sequence>
<dbReference type="AlphaFoldDB" id="A0A238C0P5"/>
<name>A0A238C0P5_9BILA</name>
<dbReference type="GO" id="GO:0016811">
    <property type="term" value="F:hydrolase activity, acting on carbon-nitrogen (but not peptide) bonds, in linear amides"/>
    <property type="evidence" value="ECO:0007669"/>
    <property type="project" value="InterPro"/>
</dbReference>
<evidence type="ECO:0000256" key="2">
    <source>
        <dbReference type="ARBA" id="ARBA00013160"/>
    </source>
</evidence>
<keyword evidence="7" id="KW-0030">Aminoacyl-tRNA synthetase</keyword>
<gene>
    <name evidence="11" type="ORF">X798_01847</name>
</gene>
<dbReference type="GO" id="GO:0005524">
    <property type="term" value="F:ATP binding"/>
    <property type="evidence" value="ECO:0007669"/>
    <property type="project" value="UniProtKB-KW"/>
</dbReference>
<dbReference type="InterPro" id="IPR001412">
    <property type="entry name" value="aa-tRNA-synth_I_CS"/>
</dbReference>